<accession>E3J8T6</accession>
<dbReference type="RefSeq" id="WP_013422788.1">
    <property type="nucleotide sequence ID" value="NC_014666.1"/>
</dbReference>
<dbReference type="STRING" id="298654.FraEuI1c_1611"/>
<dbReference type="Proteomes" id="UP000002484">
    <property type="component" value="Chromosome"/>
</dbReference>
<dbReference type="KEGG" id="fri:FraEuI1c_1611"/>
<keyword evidence="1" id="KW-0472">Membrane</keyword>
<dbReference type="AlphaFoldDB" id="E3J8T6"/>
<dbReference type="InParanoid" id="E3J8T6"/>
<keyword evidence="1" id="KW-0812">Transmembrane</keyword>
<proteinExistence type="predicted"/>
<evidence type="ECO:0000313" key="3">
    <source>
        <dbReference type="Proteomes" id="UP000002484"/>
    </source>
</evidence>
<name>E3J8T6_PSEI1</name>
<gene>
    <name evidence="2" type="ordered locus">FraEuI1c_1611</name>
</gene>
<dbReference type="HOGENOM" id="CLU_2843500_0_0_11"/>
<keyword evidence="3" id="KW-1185">Reference proteome</keyword>
<feature type="transmembrane region" description="Helical" evidence="1">
    <location>
        <begin position="41"/>
        <end position="59"/>
    </location>
</feature>
<protein>
    <submittedName>
        <fullName evidence="2">Integral membrane protein</fullName>
    </submittedName>
</protein>
<reference evidence="2 3" key="1">
    <citation type="submission" date="2010-10" db="EMBL/GenBank/DDBJ databases">
        <title>Complete sequence of Frankia sp. EuI1c.</title>
        <authorList>
            <consortium name="US DOE Joint Genome Institute"/>
            <person name="Lucas S."/>
            <person name="Copeland A."/>
            <person name="Lapidus A."/>
            <person name="Cheng J.-F."/>
            <person name="Bruce D."/>
            <person name="Goodwin L."/>
            <person name="Pitluck S."/>
            <person name="Chertkov O."/>
            <person name="Detter J.C."/>
            <person name="Han C."/>
            <person name="Tapia R."/>
            <person name="Land M."/>
            <person name="Hauser L."/>
            <person name="Jeffries C."/>
            <person name="Kyrpides N."/>
            <person name="Ivanova N."/>
            <person name="Mikhailova N."/>
            <person name="Beauchemin N."/>
            <person name="Sen A."/>
            <person name="Sur S.A."/>
            <person name="Gtari M."/>
            <person name="Wall L."/>
            <person name="Tisa L."/>
            <person name="Woyke T."/>
        </authorList>
    </citation>
    <scope>NUCLEOTIDE SEQUENCE [LARGE SCALE GENOMIC DNA]</scope>
    <source>
        <strain evidence="3">DSM 45817 / CECT 9037 / EuI1c</strain>
    </source>
</reference>
<evidence type="ECO:0000313" key="2">
    <source>
        <dbReference type="EMBL" id="ADP79669.1"/>
    </source>
</evidence>
<feature type="transmembrane region" description="Helical" evidence="1">
    <location>
        <begin position="14"/>
        <end position="35"/>
    </location>
</feature>
<keyword evidence="1" id="KW-1133">Transmembrane helix</keyword>
<dbReference type="EMBL" id="CP002299">
    <property type="protein sequence ID" value="ADP79669.1"/>
    <property type="molecule type" value="Genomic_DNA"/>
</dbReference>
<sequence length="65" mass="7219" precursor="true">MPRYVYRPSMLSRLFRWSAAVAALYLVLLFFSYVAGHVLTVAGPFLAVAGLGYAALVVIRRGRDQ</sequence>
<evidence type="ECO:0000256" key="1">
    <source>
        <dbReference type="SAM" id="Phobius"/>
    </source>
</evidence>
<organism evidence="2 3">
    <name type="scientific">Pseudofrankia inefficax (strain DSM 45817 / CECT 9037 / DDB 130130 / EuI1c)</name>
    <name type="common">Frankia inefficax</name>
    <dbReference type="NCBI Taxonomy" id="298654"/>
    <lineage>
        <taxon>Bacteria</taxon>
        <taxon>Bacillati</taxon>
        <taxon>Actinomycetota</taxon>
        <taxon>Actinomycetes</taxon>
        <taxon>Frankiales</taxon>
        <taxon>Frankiaceae</taxon>
        <taxon>Pseudofrankia</taxon>
    </lineage>
</organism>